<dbReference type="Proteomes" id="UP001230188">
    <property type="component" value="Unassembled WGS sequence"/>
</dbReference>
<feature type="transmembrane region" description="Helical" evidence="8">
    <location>
        <begin position="70"/>
        <end position="87"/>
    </location>
</feature>
<organism evidence="10 11">
    <name type="scientific">Chrysophaeum taylorii</name>
    <dbReference type="NCBI Taxonomy" id="2483200"/>
    <lineage>
        <taxon>Eukaryota</taxon>
        <taxon>Sar</taxon>
        <taxon>Stramenopiles</taxon>
        <taxon>Ochrophyta</taxon>
        <taxon>Pelagophyceae</taxon>
        <taxon>Pelagomonadales</taxon>
        <taxon>Pelagomonadaceae</taxon>
        <taxon>Chrysophaeum</taxon>
    </lineage>
</organism>
<dbReference type="SMART" id="SM00382">
    <property type="entry name" value="AAA"/>
    <property type="match status" value="1"/>
</dbReference>
<dbReference type="EMBL" id="JAQMWT010000341">
    <property type="protein sequence ID" value="KAJ8603994.1"/>
    <property type="molecule type" value="Genomic_DNA"/>
</dbReference>
<feature type="transmembrane region" description="Helical" evidence="8">
    <location>
        <begin position="99"/>
        <end position="121"/>
    </location>
</feature>
<dbReference type="Gene3D" id="3.40.50.300">
    <property type="entry name" value="P-loop containing nucleotide triphosphate hydrolases"/>
    <property type="match status" value="1"/>
</dbReference>
<feature type="transmembrane region" description="Helical" evidence="8">
    <location>
        <begin position="39"/>
        <end position="58"/>
    </location>
</feature>
<dbReference type="Pfam" id="PF00005">
    <property type="entry name" value="ABC_tran"/>
    <property type="match status" value="1"/>
</dbReference>
<sequence length="585" mass="63116">MVVAEVQDLGWGRLGACGLLLVVVIVLSYVMELELTRRLVVAASRCAAQLLLLCGFILEPMFTENRPAYIFPYLMVILVLASREAAGRVTYEYDGLGRHFATSFAVVCGSVILFAVLVLNLKPWFDAHYLVPIAGMLLGNNLTATAIAADALLSDLVEGADRVELRLCRAATWFEAVLPSVRKALKAALTPTLNSMAVMGLVMIPGMMTGQLLGGQPPLEAGMYQVMIMYLVTVSGCFASSAVVCFTVFTVFDTGEHALLRDRVRRVSRGPRKKDVLVDAVLAVAGLATACVACVRRRASSYARAGQRTPTERMALAAADVENDNVALVPKTSANAAAAAKSKRFYAVTDDPTGAKRRETGEVVVFQAEDVVVARTRLHVTFALTAGSKTSLSGASGSGKTTTLKVLARISARASGELRLAGEPTARIDAPTWRARVVYVPQDRPTLTGTPRDLYVATRAYRTQRRRARSVDYDDDDGDAPVRQAAKWGLDTSKFDQAWATLSGGEAQRASLAIALALKPEVLLLDEPTSALDAATTALVEKDLLDSRAAVLIVTHSVEQAARLCRYHIRIHAQRHSDRNAVFTH</sequence>
<dbReference type="InterPro" id="IPR003439">
    <property type="entry name" value="ABC_transporter-like_ATP-bd"/>
</dbReference>
<dbReference type="InterPro" id="IPR027417">
    <property type="entry name" value="P-loop_NTPase"/>
</dbReference>
<evidence type="ECO:0000256" key="3">
    <source>
        <dbReference type="ARBA" id="ARBA00022692"/>
    </source>
</evidence>
<keyword evidence="7 8" id="KW-0472">Membrane</keyword>
<feature type="domain" description="ABC transporter" evidence="9">
    <location>
        <begin position="358"/>
        <end position="584"/>
    </location>
</feature>
<evidence type="ECO:0000259" key="9">
    <source>
        <dbReference type="PROSITE" id="PS50893"/>
    </source>
</evidence>
<comment type="subcellular location">
    <subcellularLocation>
        <location evidence="1">Membrane</location>
        <topology evidence="1">Multi-pass membrane protein</topology>
    </subcellularLocation>
</comment>
<evidence type="ECO:0000256" key="6">
    <source>
        <dbReference type="ARBA" id="ARBA00022989"/>
    </source>
</evidence>
<dbReference type="PROSITE" id="PS50893">
    <property type="entry name" value="ABC_TRANSPORTER_2"/>
    <property type="match status" value="1"/>
</dbReference>
<feature type="transmembrane region" description="Helical" evidence="8">
    <location>
        <begin position="127"/>
        <end position="153"/>
    </location>
</feature>
<comment type="similarity">
    <text evidence="2">Belongs to the UPF0014 family.</text>
</comment>
<dbReference type="InterPro" id="IPR003593">
    <property type="entry name" value="AAA+_ATPase"/>
</dbReference>
<evidence type="ECO:0000256" key="2">
    <source>
        <dbReference type="ARBA" id="ARBA00005268"/>
    </source>
</evidence>
<dbReference type="AlphaFoldDB" id="A0AAD7UFF2"/>
<dbReference type="GO" id="GO:0016887">
    <property type="term" value="F:ATP hydrolysis activity"/>
    <property type="evidence" value="ECO:0007669"/>
    <property type="project" value="InterPro"/>
</dbReference>
<keyword evidence="11" id="KW-1185">Reference proteome</keyword>
<evidence type="ECO:0000313" key="11">
    <source>
        <dbReference type="Proteomes" id="UP001230188"/>
    </source>
</evidence>
<dbReference type="GO" id="GO:0005886">
    <property type="term" value="C:plasma membrane"/>
    <property type="evidence" value="ECO:0007669"/>
    <property type="project" value="TreeGrafter"/>
</dbReference>
<comment type="caution">
    <text evidence="10">The sequence shown here is derived from an EMBL/GenBank/DDBJ whole genome shotgun (WGS) entry which is preliminary data.</text>
</comment>
<evidence type="ECO:0000313" key="10">
    <source>
        <dbReference type="EMBL" id="KAJ8603994.1"/>
    </source>
</evidence>
<keyword evidence="6 8" id="KW-1133">Transmembrane helix</keyword>
<protein>
    <recommendedName>
        <fullName evidence="9">ABC transporter domain-containing protein</fullName>
    </recommendedName>
</protein>
<dbReference type="InterPro" id="IPR005226">
    <property type="entry name" value="UPF0014_fam"/>
</dbReference>
<keyword evidence="4" id="KW-0547">Nucleotide-binding</keyword>
<name>A0AAD7UFF2_9STRA</name>
<evidence type="ECO:0000256" key="7">
    <source>
        <dbReference type="ARBA" id="ARBA00023136"/>
    </source>
</evidence>
<dbReference type="PROSITE" id="PS00211">
    <property type="entry name" value="ABC_TRANSPORTER_1"/>
    <property type="match status" value="1"/>
</dbReference>
<evidence type="ECO:0000256" key="8">
    <source>
        <dbReference type="SAM" id="Phobius"/>
    </source>
</evidence>
<keyword evidence="5" id="KW-0067">ATP-binding</keyword>
<feature type="transmembrane region" description="Helical" evidence="8">
    <location>
        <begin position="228"/>
        <end position="255"/>
    </location>
</feature>
<evidence type="ECO:0000256" key="1">
    <source>
        <dbReference type="ARBA" id="ARBA00004141"/>
    </source>
</evidence>
<gene>
    <name evidence="10" type="ORF">CTAYLR_003377</name>
</gene>
<dbReference type="SUPFAM" id="SSF52540">
    <property type="entry name" value="P-loop containing nucleoside triphosphate hydrolases"/>
    <property type="match status" value="1"/>
</dbReference>
<dbReference type="GO" id="GO:0005524">
    <property type="term" value="F:ATP binding"/>
    <property type="evidence" value="ECO:0007669"/>
    <property type="project" value="UniProtKB-KW"/>
</dbReference>
<feature type="transmembrane region" description="Helical" evidence="8">
    <location>
        <begin position="12"/>
        <end position="30"/>
    </location>
</feature>
<proteinExistence type="inferred from homology"/>
<feature type="transmembrane region" description="Helical" evidence="8">
    <location>
        <begin position="276"/>
        <end position="295"/>
    </location>
</feature>
<evidence type="ECO:0000256" key="5">
    <source>
        <dbReference type="ARBA" id="ARBA00022840"/>
    </source>
</evidence>
<keyword evidence="3 8" id="KW-0812">Transmembrane</keyword>
<dbReference type="Pfam" id="PF03649">
    <property type="entry name" value="UPF0014"/>
    <property type="match status" value="1"/>
</dbReference>
<accession>A0AAD7UFF2</accession>
<feature type="transmembrane region" description="Helical" evidence="8">
    <location>
        <begin position="188"/>
        <end position="208"/>
    </location>
</feature>
<dbReference type="PANTHER" id="PTHR30028:SF0">
    <property type="entry name" value="PROTEIN ALUMINUM SENSITIVE 3"/>
    <property type="match status" value="1"/>
</dbReference>
<reference evidence="10" key="1">
    <citation type="submission" date="2023-01" db="EMBL/GenBank/DDBJ databases">
        <title>Metagenome sequencing of chrysophaentin producing Chrysophaeum taylorii.</title>
        <authorList>
            <person name="Davison J."/>
            <person name="Bewley C."/>
        </authorList>
    </citation>
    <scope>NUCLEOTIDE SEQUENCE</scope>
    <source>
        <strain evidence="10">NIES-1699</strain>
    </source>
</reference>
<evidence type="ECO:0000256" key="4">
    <source>
        <dbReference type="ARBA" id="ARBA00022741"/>
    </source>
</evidence>
<dbReference type="PANTHER" id="PTHR30028">
    <property type="entry name" value="UPF0014 INNER MEMBRANE PROTEIN YBBM-RELATED"/>
    <property type="match status" value="1"/>
</dbReference>
<dbReference type="InterPro" id="IPR017871">
    <property type="entry name" value="ABC_transporter-like_CS"/>
</dbReference>